<name>B8MVH2_TALSN</name>
<dbReference type="Gene3D" id="1.25.40.10">
    <property type="entry name" value="Tetratricopeptide repeat domain"/>
    <property type="match status" value="2"/>
</dbReference>
<dbReference type="PANTHER" id="PTHR46082">
    <property type="entry name" value="ATP/GTP-BINDING PROTEIN-RELATED"/>
    <property type="match status" value="1"/>
</dbReference>
<dbReference type="Pfam" id="PF13374">
    <property type="entry name" value="TPR_10"/>
    <property type="match status" value="1"/>
</dbReference>
<dbReference type="PhylomeDB" id="B8MVH2"/>
<proteinExistence type="predicted"/>
<keyword evidence="2" id="KW-1185">Reference proteome</keyword>
<dbReference type="HOGENOM" id="CLU_000288_125_12_1"/>
<dbReference type="VEuPathDB" id="FungiDB:TSTA_007700"/>
<evidence type="ECO:0000313" key="2">
    <source>
        <dbReference type="Proteomes" id="UP000001745"/>
    </source>
</evidence>
<dbReference type="OrthoDB" id="5986190at2759"/>
<dbReference type="SUPFAM" id="SSF48452">
    <property type="entry name" value="TPR-like"/>
    <property type="match status" value="2"/>
</dbReference>
<dbReference type="PANTHER" id="PTHR46082:SF11">
    <property type="entry name" value="AAA+ ATPASE DOMAIN-CONTAINING PROTEIN-RELATED"/>
    <property type="match status" value="1"/>
</dbReference>
<evidence type="ECO:0000313" key="1">
    <source>
        <dbReference type="EMBL" id="EED11480.1"/>
    </source>
</evidence>
<gene>
    <name evidence="1" type="ORF">TSTA_007700</name>
</gene>
<dbReference type="EMBL" id="EQ962663">
    <property type="protein sequence ID" value="EED11480.1"/>
    <property type="molecule type" value="Genomic_DNA"/>
</dbReference>
<protein>
    <submittedName>
        <fullName evidence="1">Kinesin light chain 1 and, putative</fullName>
    </submittedName>
</protein>
<dbReference type="Proteomes" id="UP000001745">
    <property type="component" value="Unassembled WGS sequence"/>
</dbReference>
<reference evidence="2" key="1">
    <citation type="journal article" date="2015" name="Genome Announc.">
        <title>Genome sequence of the AIDS-associated pathogen Penicillium marneffei (ATCC18224) and its near taxonomic relative Talaromyces stipitatus (ATCC10500).</title>
        <authorList>
            <person name="Nierman W.C."/>
            <person name="Fedorova-Abrams N.D."/>
            <person name="Andrianopoulos A."/>
        </authorList>
    </citation>
    <scope>NUCLEOTIDE SEQUENCE [LARGE SCALE GENOMIC DNA]</scope>
    <source>
        <strain evidence="2">ATCC 10500 / CBS 375.48 / QM 6759 / NRRL 1006</strain>
    </source>
</reference>
<dbReference type="eggNOG" id="KOG1840">
    <property type="taxonomic scope" value="Eukaryota"/>
</dbReference>
<dbReference type="GeneID" id="8103299"/>
<dbReference type="OMA" id="WNQGQWR"/>
<dbReference type="InterPro" id="IPR011990">
    <property type="entry name" value="TPR-like_helical_dom_sf"/>
</dbReference>
<dbReference type="InParanoid" id="B8MVH2"/>
<dbReference type="Pfam" id="PF13424">
    <property type="entry name" value="TPR_12"/>
    <property type="match status" value="2"/>
</dbReference>
<dbReference type="InterPro" id="IPR053137">
    <property type="entry name" value="NLR-like"/>
</dbReference>
<dbReference type="AlphaFoldDB" id="B8MVH2"/>
<accession>B8MVH2</accession>
<dbReference type="RefSeq" id="XP_002488796.1">
    <property type="nucleotide sequence ID" value="XM_002488751.1"/>
</dbReference>
<dbReference type="STRING" id="441959.B8MVH2"/>
<organism evidence="1 2">
    <name type="scientific">Talaromyces stipitatus (strain ATCC 10500 / CBS 375.48 / QM 6759 / NRRL 1006)</name>
    <name type="common">Penicillium stipitatum</name>
    <dbReference type="NCBI Taxonomy" id="441959"/>
    <lineage>
        <taxon>Eukaryota</taxon>
        <taxon>Fungi</taxon>
        <taxon>Dikarya</taxon>
        <taxon>Ascomycota</taxon>
        <taxon>Pezizomycotina</taxon>
        <taxon>Eurotiomycetes</taxon>
        <taxon>Eurotiomycetidae</taxon>
        <taxon>Eurotiales</taxon>
        <taxon>Trichocomaceae</taxon>
        <taxon>Talaromyces</taxon>
        <taxon>Talaromyces sect. Talaromyces</taxon>
    </lineage>
</organism>
<sequence length="511" mass="57570">MKLFIIIDSRLDPATSTTLLKQISFLPLAIAQASAYILENGINLSTYLTLLQEQEQDAVELLSEDFKDPGRYKDIQNPVITSWLISFKQIQQQDQLAANYLSFIACIDPRNIPQSILPQAASRKQKVDALGLLNAYSFMNSQDMDINMHRLVHIATRNWLRKNALFSYWIQRVADNMQNVFPDNHHTKRGLWREYLPHALAVVHEDEFVVQENNYLTLTKKVADCLASDGRYKEAEVLYKRLMTINQEKAGAKHPSTLSSMANLASTFWKQGRWNKAEKLELQIMETRKTVLGTEHPDTLTSIANLASTYRNQGRWNEAEKLEVQVLETSKTVLGAEHPNTLISMANLASTYRNQGRWNEAEKLEVRVLEARKTVLGAEHPDTLTSMAGLAYTWKSQGKMHNALTLMKQCSHLRNQVLGPSHPKSRSASCTFLDWVDEHKALSNQSPLTGNNCLQPLSASSAVLTAYVTRGVHINPPYAPAVKSFLGNHPLIIAARTPSPRAEGQDIQDVD</sequence>